<dbReference type="GO" id="GO:0003899">
    <property type="term" value="F:DNA-directed RNA polymerase activity"/>
    <property type="evidence" value="ECO:0007669"/>
    <property type="project" value="UniProtKB-EC"/>
</dbReference>
<proteinExistence type="inferred from homology"/>
<reference evidence="8 9" key="1">
    <citation type="submission" date="2020-04" db="EMBL/GenBank/DDBJ databases">
        <title>Perkinsus olseni comparative genomics.</title>
        <authorList>
            <person name="Bogema D.R."/>
        </authorList>
    </citation>
    <scope>NUCLEOTIDE SEQUENCE [LARGE SCALE GENOMIC DNA]</scope>
    <source>
        <strain evidence="8">ATCC PRA-205</strain>
    </source>
</reference>
<organism evidence="8 9">
    <name type="scientific">Perkinsus olseni</name>
    <name type="common">Perkinsus atlanticus</name>
    <dbReference type="NCBI Taxonomy" id="32597"/>
    <lineage>
        <taxon>Eukaryota</taxon>
        <taxon>Sar</taxon>
        <taxon>Alveolata</taxon>
        <taxon>Perkinsozoa</taxon>
        <taxon>Perkinsea</taxon>
        <taxon>Perkinsida</taxon>
        <taxon>Perkinsidae</taxon>
        <taxon>Perkinsus</taxon>
    </lineage>
</organism>
<evidence type="ECO:0000256" key="4">
    <source>
        <dbReference type="ARBA" id="ARBA00022679"/>
    </source>
</evidence>
<dbReference type="InterPro" id="IPR015712">
    <property type="entry name" value="DNA-dir_RNA_pol_su2"/>
</dbReference>
<keyword evidence="4" id="KW-0808">Transferase</keyword>
<dbReference type="Pfam" id="PF04561">
    <property type="entry name" value="RNA_pol_Rpb2_2"/>
    <property type="match status" value="1"/>
</dbReference>
<keyword evidence="5" id="KW-0548">Nucleotidyltransferase</keyword>
<dbReference type="GO" id="GO:0000428">
    <property type="term" value="C:DNA-directed RNA polymerase complex"/>
    <property type="evidence" value="ECO:0007669"/>
    <property type="project" value="UniProtKB-KW"/>
</dbReference>
<dbReference type="GO" id="GO:0006351">
    <property type="term" value="P:DNA-templated transcription"/>
    <property type="evidence" value="ECO:0007669"/>
    <property type="project" value="InterPro"/>
</dbReference>
<evidence type="ECO:0000259" key="7">
    <source>
        <dbReference type="Pfam" id="PF04561"/>
    </source>
</evidence>
<dbReference type="GO" id="GO:0032549">
    <property type="term" value="F:ribonucleoside binding"/>
    <property type="evidence" value="ECO:0007669"/>
    <property type="project" value="InterPro"/>
</dbReference>
<dbReference type="AlphaFoldDB" id="A0A7J6PWD3"/>
<evidence type="ECO:0000313" key="8">
    <source>
        <dbReference type="EMBL" id="KAF4700026.1"/>
    </source>
</evidence>
<dbReference type="EMBL" id="JABANM010034195">
    <property type="protein sequence ID" value="KAF4700026.1"/>
    <property type="molecule type" value="Genomic_DNA"/>
</dbReference>
<evidence type="ECO:0000256" key="1">
    <source>
        <dbReference type="ARBA" id="ARBA00006835"/>
    </source>
</evidence>
<accession>A0A7J6PWD3</accession>
<dbReference type="Proteomes" id="UP000574390">
    <property type="component" value="Unassembled WGS sequence"/>
</dbReference>
<keyword evidence="6" id="KW-0804">Transcription</keyword>
<evidence type="ECO:0000256" key="2">
    <source>
        <dbReference type="ARBA" id="ARBA00012418"/>
    </source>
</evidence>
<evidence type="ECO:0000256" key="6">
    <source>
        <dbReference type="ARBA" id="ARBA00023163"/>
    </source>
</evidence>
<dbReference type="InterPro" id="IPR007642">
    <property type="entry name" value="RNA_pol_Rpb2_2"/>
</dbReference>
<dbReference type="GO" id="GO:0003677">
    <property type="term" value="F:DNA binding"/>
    <property type="evidence" value="ECO:0007669"/>
    <property type="project" value="InterPro"/>
</dbReference>
<sequence length="96" mass="10773">MVHRLLLGQLGRISEDDRDHFGKKRMDMAGPLMAASFAQLFRKLVQDSKRILQRQVDSGRHFDLNSAIRSASSITDGLRYQLATGNWGIDKSGKSV</sequence>
<gene>
    <name evidence="8" type="ORF">FOZ62_018170</name>
</gene>
<evidence type="ECO:0000256" key="3">
    <source>
        <dbReference type="ARBA" id="ARBA00022478"/>
    </source>
</evidence>
<comment type="similarity">
    <text evidence="1">Belongs to the RNA polymerase beta chain family.</text>
</comment>
<dbReference type="EC" id="2.7.7.6" evidence="2"/>
<dbReference type="Gene3D" id="3.90.1100.10">
    <property type="match status" value="1"/>
</dbReference>
<evidence type="ECO:0000313" key="9">
    <source>
        <dbReference type="Proteomes" id="UP000574390"/>
    </source>
</evidence>
<keyword evidence="3" id="KW-0240">DNA-directed RNA polymerase</keyword>
<feature type="domain" description="RNA polymerase Rpb2" evidence="7">
    <location>
        <begin position="1"/>
        <end position="27"/>
    </location>
</feature>
<dbReference type="PANTHER" id="PTHR20856">
    <property type="entry name" value="DNA-DIRECTED RNA POLYMERASE I SUBUNIT 2"/>
    <property type="match status" value="1"/>
</dbReference>
<dbReference type="SUPFAM" id="SSF64484">
    <property type="entry name" value="beta and beta-prime subunits of DNA dependent RNA-polymerase"/>
    <property type="match status" value="1"/>
</dbReference>
<feature type="non-terminal residue" evidence="8">
    <location>
        <position position="1"/>
    </location>
</feature>
<evidence type="ECO:0000256" key="5">
    <source>
        <dbReference type="ARBA" id="ARBA00022695"/>
    </source>
</evidence>
<name>A0A7J6PWD3_PEROL</name>
<protein>
    <recommendedName>
        <fullName evidence="2">DNA-directed RNA polymerase</fullName>
        <ecNumber evidence="2">2.7.7.6</ecNumber>
    </recommendedName>
</protein>
<comment type="caution">
    <text evidence="8">The sequence shown here is derived from an EMBL/GenBank/DDBJ whole genome shotgun (WGS) entry which is preliminary data.</text>
</comment>